<organism evidence="11 12">
    <name type="scientific">Candidatus Gottesmanbacteria bacterium GW2011_GWC2_39_8</name>
    <dbReference type="NCBI Taxonomy" id="1618450"/>
    <lineage>
        <taxon>Bacteria</taxon>
        <taxon>Candidatus Gottesmaniibacteriota</taxon>
    </lineage>
</organism>
<dbReference type="GO" id="GO:0008270">
    <property type="term" value="F:zinc ion binding"/>
    <property type="evidence" value="ECO:0007669"/>
    <property type="project" value="UniProtKB-UniRule"/>
</dbReference>
<comment type="similarity">
    <text evidence="9">Belongs to the class-I aminoacyl-tRNA synthetase family.</text>
</comment>
<dbReference type="InterPro" id="IPR015803">
    <property type="entry name" value="Cys-tRNA-ligase"/>
</dbReference>
<dbReference type="PRINTS" id="PR00983">
    <property type="entry name" value="TRNASYNTHCYS"/>
</dbReference>
<dbReference type="PATRIC" id="fig|1618450.3.peg.149"/>
<keyword evidence="6 9" id="KW-0067">ATP-binding</keyword>
<keyword evidence="3 9" id="KW-0479">Metal-binding</keyword>
<dbReference type="PANTHER" id="PTHR10890">
    <property type="entry name" value="CYSTEINYL-TRNA SYNTHETASE"/>
    <property type="match status" value="1"/>
</dbReference>
<evidence type="ECO:0000256" key="6">
    <source>
        <dbReference type="ARBA" id="ARBA00022840"/>
    </source>
</evidence>
<comment type="caution">
    <text evidence="9">Lacks conserved residue(s) required for the propagation of feature annotation.</text>
</comment>
<feature type="binding site" evidence="9">
    <location>
        <position position="225"/>
    </location>
    <ligand>
        <name>Zn(2+)</name>
        <dbReference type="ChEBI" id="CHEBI:29105"/>
    </ligand>
</feature>
<keyword evidence="8 9" id="KW-0030">Aminoacyl-tRNA synthetase</keyword>
<gene>
    <name evidence="9" type="primary">cysS</name>
    <name evidence="11" type="ORF">UT63_C0004G0018</name>
</gene>
<dbReference type="AlphaFoldDB" id="A0A0G0QA79"/>
<dbReference type="Proteomes" id="UP000034539">
    <property type="component" value="Unassembled WGS sequence"/>
</dbReference>
<dbReference type="GO" id="GO:0006423">
    <property type="term" value="P:cysteinyl-tRNA aminoacylation"/>
    <property type="evidence" value="ECO:0007669"/>
    <property type="project" value="UniProtKB-UniRule"/>
</dbReference>
<protein>
    <recommendedName>
        <fullName evidence="9">Cysteine--tRNA ligase</fullName>
        <ecNumber evidence="9">6.1.1.16</ecNumber>
    </recommendedName>
    <alternativeName>
        <fullName evidence="9">Cysteinyl-tRNA synthetase</fullName>
        <shortName evidence="9">CysRS</shortName>
    </alternativeName>
</protein>
<dbReference type="HAMAP" id="MF_00041">
    <property type="entry name" value="Cys_tRNA_synth"/>
    <property type="match status" value="1"/>
</dbReference>
<name>A0A0G0QA79_9BACT</name>
<evidence type="ECO:0000256" key="1">
    <source>
        <dbReference type="ARBA" id="ARBA00011245"/>
    </source>
</evidence>
<evidence type="ECO:0000256" key="5">
    <source>
        <dbReference type="ARBA" id="ARBA00022833"/>
    </source>
</evidence>
<dbReference type="InterPro" id="IPR014729">
    <property type="entry name" value="Rossmann-like_a/b/a_fold"/>
</dbReference>
<dbReference type="EMBL" id="LBXN01000004">
    <property type="protein sequence ID" value="KKR34231.1"/>
    <property type="molecule type" value="Genomic_DNA"/>
</dbReference>
<evidence type="ECO:0000256" key="4">
    <source>
        <dbReference type="ARBA" id="ARBA00022741"/>
    </source>
</evidence>
<feature type="binding site" evidence="9">
    <location>
        <position position="298"/>
    </location>
    <ligand>
        <name>ATP</name>
        <dbReference type="ChEBI" id="CHEBI:30616"/>
    </ligand>
</feature>
<evidence type="ECO:0000256" key="8">
    <source>
        <dbReference type="ARBA" id="ARBA00023146"/>
    </source>
</evidence>
<dbReference type="InterPro" id="IPR024909">
    <property type="entry name" value="Cys-tRNA/MSH_ligase"/>
</dbReference>
<dbReference type="SUPFAM" id="SSF47323">
    <property type="entry name" value="Anticodon-binding domain of a subclass of class I aminoacyl-tRNA synthetases"/>
    <property type="match status" value="1"/>
</dbReference>
<feature type="domain" description="tRNA synthetases class I catalytic" evidence="10">
    <location>
        <begin position="15"/>
        <end position="343"/>
    </location>
</feature>
<reference evidence="11 12" key="1">
    <citation type="journal article" date="2015" name="Nature">
        <title>rRNA introns, odd ribosomes, and small enigmatic genomes across a large radiation of phyla.</title>
        <authorList>
            <person name="Brown C.T."/>
            <person name="Hug L.A."/>
            <person name="Thomas B.C."/>
            <person name="Sharon I."/>
            <person name="Castelle C.J."/>
            <person name="Singh A."/>
            <person name="Wilkins M.J."/>
            <person name="Williams K.H."/>
            <person name="Banfield J.F."/>
        </authorList>
    </citation>
    <scope>NUCLEOTIDE SEQUENCE [LARGE SCALE GENOMIC DNA]</scope>
</reference>
<evidence type="ECO:0000313" key="11">
    <source>
        <dbReference type="EMBL" id="KKR34231.1"/>
    </source>
</evidence>
<evidence type="ECO:0000256" key="9">
    <source>
        <dbReference type="HAMAP-Rule" id="MF_00041"/>
    </source>
</evidence>
<feature type="binding site" evidence="9">
    <location>
        <position position="267"/>
    </location>
    <ligand>
        <name>Zn(2+)</name>
        <dbReference type="ChEBI" id="CHEBI:29105"/>
    </ligand>
</feature>
<proteinExistence type="inferred from homology"/>
<evidence type="ECO:0000256" key="7">
    <source>
        <dbReference type="ARBA" id="ARBA00022917"/>
    </source>
</evidence>
<dbReference type="PANTHER" id="PTHR10890:SF3">
    <property type="entry name" value="CYSTEINE--TRNA LIGASE, CYTOPLASMIC"/>
    <property type="match status" value="1"/>
</dbReference>
<dbReference type="EC" id="6.1.1.16" evidence="9"/>
<feature type="binding site" evidence="9">
    <location>
        <position position="263"/>
    </location>
    <ligand>
        <name>Zn(2+)</name>
        <dbReference type="ChEBI" id="CHEBI:29105"/>
    </ligand>
</feature>
<keyword evidence="9" id="KW-0963">Cytoplasm</keyword>
<comment type="catalytic activity">
    <reaction evidence="9">
        <text>tRNA(Cys) + L-cysteine + ATP = L-cysteinyl-tRNA(Cys) + AMP + diphosphate</text>
        <dbReference type="Rhea" id="RHEA:17773"/>
        <dbReference type="Rhea" id="RHEA-COMP:9661"/>
        <dbReference type="Rhea" id="RHEA-COMP:9679"/>
        <dbReference type="ChEBI" id="CHEBI:30616"/>
        <dbReference type="ChEBI" id="CHEBI:33019"/>
        <dbReference type="ChEBI" id="CHEBI:35235"/>
        <dbReference type="ChEBI" id="CHEBI:78442"/>
        <dbReference type="ChEBI" id="CHEBI:78517"/>
        <dbReference type="ChEBI" id="CHEBI:456215"/>
        <dbReference type="EC" id="6.1.1.16"/>
    </reaction>
</comment>
<comment type="subcellular location">
    <subcellularLocation>
        <location evidence="9">Cytoplasm</location>
    </subcellularLocation>
</comment>
<evidence type="ECO:0000259" key="10">
    <source>
        <dbReference type="Pfam" id="PF01406"/>
    </source>
</evidence>
<dbReference type="CDD" id="cd00672">
    <property type="entry name" value="CysRS_core"/>
    <property type="match status" value="1"/>
</dbReference>
<accession>A0A0G0QA79</accession>
<dbReference type="NCBIfam" id="TIGR00435">
    <property type="entry name" value="cysS"/>
    <property type="match status" value="1"/>
</dbReference>
<evidence type="ECO:0000256" key="2">
    <source>
        <dbReference type="ARBA" id="ARBA00022598"/>
    </source>
</evidence>
<keyword evidence="7 9" id="KW-0648">Protein biosynthesis</keyword>
<dbReference type="GO" id="GO:0005829">
    <property type="term" value="C:cytosol"/>
    <property type="evidence" value="ECO:0007669"/>
    <property type="project" value="TreeGrafter"/>
</dbReference>
<feature type="short sequence motif" description="'HIGH' region" evidence="9">
    <location>
        <begin position="30"/>
        <end position="40"/>
    </location>
</feature>
<keyword evidence="4 9" id="KW-0547">Nucleotide-binding</keyword>
<comment type="cofactor">
    <cofactor evidence="9">
        <name>Zn(2+)</name>
        <dbReference type="ChEBI" id="CHEBI:29105"/>
    </cofactor>
    <text evidence="9">Binds 1 zinc ion per subunit.</text>
</comment>
<evidence type="ECO:0000313" key="12">
    <source>
        <dbReference type="Proteomes" id="UP000034539"/>
    </source>
</evidence>
<comment type="subunit">
    <text evidence="1 9">Monomer.</text>
</comment>
<evidence type="ECO:0000256" key="3">
    <source>
        <dbReference type="ARBA" id="ARBA00022723"/>
    </source>
</evidence>
<dbReference type="InterPro" id="IPR032678">
    <property type="entry name" value="tRNA-synt_1_cat_dom"/>
</dbReference>
<keyword evidence="2 9" id="KW-0436">Ligase</keyword>
<dbReference type="Pfam" id="PF01406">
    <property type="entry name" value="tRNA-synt_1e"/>
    <property type="match status" value="1"/>
</dbReference>
<dbReference type="Gene3D" id="3.40.50.620">
    <property type="entry name" value="HUPs"/>
    <property type="match status" value="1"/>
</dbReference>
<feature type="binding site" evidence="9">
    <location>
        <position position="28"/>
    </location>
    <ligand>
        <name>Zn(2+)</name>
        <dbReference type="ChEBI" id="CHEBI:29105"/>
    </ligand>
</feature>
<dbReference type="InterPro" id="IPR009080">
    <property type="entry name" value="tRNAsynth_Ia_anticodon-bd"/>
</dbReference>
<dbReference type="GO" id="GO:0004817">
    <property type="term" value="F:cysteine-tRNA ligase activity"/>
    <property type="evidence" value="ECO:0007669"/>
    <property type="project" value="UniProtKB-UniRule"/>
</dbReference>
<dbReference type="GO" id="GO:0005524">
    <property type="term" value="F:ATP binding"/>
    <property type="evidence" value="ECO:0007669"/>
    <property type="project" value="UniProtKB-UniRule"/>
</dbReference>
<comment type="caution">
    <text evidence="11">The sequence shown here is derived from an EMBL/GenBank/DDBJ whole genome shotgun (WGS) entry which is preliminary data.</text>
</comment>
<keyword evidence="5 9" id="KW-0862">Zinc</keyword>
<dbReference type="Gene3D" id="1.20.120.1910">
    <property type="entry name" value="Cysteine-tRNA ligase, C-terminal anti-codon recognition domain"/>
    <property type="match status" value="1"/>
</dbReference>
<sequence>MLKIYNTLTRSIEDFKPVDSKLVTFYSCGPTVYDYPHIGNFRTFVFDDILRRVLKYNGFPVKQVMNITDVGHLVSDEDTGEDKMEKGAKREGKSAWEIAKFYTDYFLKSLAKLNIETPDVMPRATETITQQSALIKKLEEKGFTYKIDDGIYFDTLKFPEYGILTGQKWGELQKTLAAGKRVEMVSGKKNITDFALWKFSPKGTKRQMEWDSPWGKGFPGWHLECSAMSLEFLLNAFDGGKLDITKVKTIDLHTGGVDHIQVHHTNEIAQSEVATGVKFVNYWMHGEFLLIHAEKISKSLRNFILIEDLEEKGFTALDLRYFFFTALYRQKLNFSWDNLSAAKNALNNLKQQIISFKNDKVRTSLSEEKMEKIDVYKDKFKEAINHDLNIPQALSVVWEVVKSNIPGQDKYDLIMDFDEVLGLGLSEVSEEIIQVPDEVNNMVKEREEMRKSKNFEASDILRNKINASGYEIEDTSTGTKITKK</sequence>
<dbReference type="SUPFAM" id="SSF52374">
    <property type="entry name" value="Nucleotidylyl transferase"/>
    <property type="match status" value="1"/>
</dbReference>